<dbReference type="Proteomes" id="UP000075840">
    <property type="component" value="Unassembled WGS sequence"/>
</dbReference>
<name>A0A182IH13_ANOAR</name>
<evidence type="ECO:0000313" key="1">
    <source>
        <dbReference type="EnsemblMetazoa" id="AARA014748-PA"/>
    </source>
</evidence>
<dbReference type="EnsemblMetazoa" id="AARA014748-RA">
    <property type="protein sequence ID" value="AARA014748-PA"/>
    <property type="gene ID" value="AARA014748"/>
</dbReference>
<proteinExistence type="predicted"/>
<evidence type="ECO:0000313" key="2">
    <source>
        <dbReference type="Proteomes" id="UP000075840"/>
    </source>
</evidence>
<organism evidence="1 2">
    <name type="scientific">Anopheles arabiensis</name>
    <name type="common">Mosquito</name>
    <dbReference type="NCBI Taxonomy" id="7173"/>
    <lineage>
        <taxon>Eukaryota</taxon>
        <taxon>Metazoa</taxon>
        <taxon>Ecdysozoa</taxon>
        <taxon>Arthropoda</taxon>
        <taxon>Hexapoda</taxon>
        <taxon>Insecta</taxon>
        <taxon>Pterygota</taxon>
        <taxon>Neoptera</taxon>
        <taxon>Endopterygota</taxon>
        <taxon>Diptera</taxon>
        <taxon>Nematocera</taxon>
        <taxon>Culicoidea</taxon>
        <taxon>Culicidae</taxon>
        <taxon>Anophelinae</taxon>
        <taxon>Anopheles</taxon>
    </lineage>
</organism>
<accession>A0A182IH13</accession>
<reference evidence="1" key="1">
    <citation type="submission" date="2022-08" db="UniProtKB">
        <authorList>
            <consortium name="EnsemblMetazoa"/>
        </authorList>
    </citation>
    <scope>IDENTIFICATION</scope>
    <source>
        <strain evidence="1">Dongola</strain>
    </source>
</reference>
<protein>
    <submittedName>
        <fullName evidence="1">Uncharacterized protein</fullName>
    </submittedName>
</protein>
<keyword evidence="2" id="KW-1185">Reference proteome</keyword>
<dbReference type="EMBL" id="APCN01003461">
    <property type="status" value="NOT_ANNOTATED_CDS"/>
    <property type="molecule type" value="Genomic_DNA"/>
</dbReference>
<dbReference type="AlphaFoldDB" id="A0A182IH13"/>
<sequence length="60" mass="7208">MQIILMPGRYQYSCYFYYRLSVRLGTRNRSDLCPSKIRTQTHTHCTDSIRSNFRCGNVWI</sequence>
<dbReference type="VEuPathDB" id="VectorBase:AARA014748"/>